<evidence type="ECO:0000259" key="6">
    <source>
        <dbReference type="PROSITE" id="PS51918"/>
    </source>
</evidence>
<comment type="cofactor">
    <cofactor evidence="1">
        <name>[4Fe-4S] cluster</name>
        <dbReference type="ChEBI" id="CHEBI:49883"/>
    </cofactor>
</comment>
<dbReference type="SFLD" id="SFLDG01072">
    <property type="entry name" value="dehydrogenase_like"/>
    <property type="match status" value="1"/>
</dbReference>
<dbReference type="EMBL" id="JADIKF010000040">
    <property type="protein sequence ID" value="MBM7132264.1"/>
    <property type="molecule type" value="Genomic_DNA"/>
</dbReference>
<comment type="caution">
    <text evidence="7">The sequence shown here is derived from an EMBL/GenBank/DDBJ whole genome shotgun (WGS) entry which is preliminary data.</text>
</comment>
<dbReference type="PANTHER" id="PTHR43273">
    <property type="entry name" value="ANAEROBIC SULFATASE-MATURATING ENZYME HOMOLOG ASLB-RELATED"/>
    <property type="match status" value="1"/>
</dbReference>
<dbReference type="RefSeq" id="WP_204633778.1">
    <property type="nucleotide sequence ID" value="NZ_BSOC01000001.1"/>
</dbReference>
<dbReference type="SFLD" id="SFLDG01386">
    <property type="entry name" value="main_SPASM_domain-containing"/>
    <property type="match status" value="1"/>
</dbReference>
<evidence type="ECO:0000256" key="5">
    <source>
        <dbReference type="ARBA" id="ARBA00023014"/>
    </source>
</evidence>
<proteinExistence type="predicted"/>
<sequence length="383" mass="42996">MEVHTLFVVVKLAERCNIKCSYCYYYSPSHADVYDRPVLMPTPTLDRLADFLAETAAFRDLSTLVIAFHGGEPTLMRPAIVDRFASDLRSRLPAKTVLRLAVQTNGVFLPPGWLDIIKKHDIHVGISLDGRKPQHDLHRVDHKGRGTYDRILRNIRMLQETLPNHTAALGAISVLSPDTDVLSLYRHVSEDIGIRRIKLLLPDQTHDTAVASVGHNHDYSAGLSATFDYWMMNHLDLVNVEMFDRVVRSIMLSRARSRLTPKSPSAAIAVLSNGEFRIADEYMVTDQWFKGQLKLSIFSNTFDDWFEQASVKEVWSADHGIPAKCLGCEYATSCAGGEVASRYSSLNGFDNRSVHCQTLWGLHQHISNRLLRAEDVDHAAATA</sequence>
<keyword evidence="2" id="KW-0949">S-adenosyl-L-methionine</keyword>
<dbReference type="InterPro" id="IPR007197">
    <property type="entry name" value="rSAM"/>
</dbReference>
<name>A0ABS2KM81_9GAMM</name>
<dbReference type="SUPFAM" id="SSF102114">
    <property type="entry name" value="Radical SAM enzymes"/>
    <property type="match status" value="1"/>
</dbReference>
<organism evidence="7 8">
    <name type="scientific">Dyella mobilis</name>
    <dbReference type="NCBI Taxonomy" id="1849582"/>
    <lineage>
        <taxon>Bacteria</taxon>
        <taxon>Pseudomonadati</taxon>
        <taxon>Pseudomonadota</taxon>
        <taxon>Gammaproteobacteria</taxon>
        <taxon>Lysobacterales</taxon>
        <taxon>Rhodanobacteraceae</taxon>
        <taxon>Dyella</taxon>
    </lineage>
</organism>
<dbReference type="CDD" id="cd01335">
    <property type="entry name" value="Radical_SAM"/>
    <property type="match status" value="1"/>
</dbReference>
<dbReference type="Pfam" id="PF04055">
    <property type="entry name" value="Radical_SAM"/>
    <property type="match status" value="1"/>
</dbReference>
<dbReference type="PROSITE" id="PS51918">
    <property type="entry name" value="RADICAL_SAM"/>
    <property type="match status" value="1"/>
</dbReference>
<dbReference type="Gene3D" id="3.20.20.70">
    <property type="entry name" value="Aldolase class I"/>
    <property type="match status" value="1"/>
</dbReference>
<dbReference type="SFLD" id="SFLDG01067">
    <property type="entry name" value="SPASM/twitch_domain_containing"/>
    <property type="match status" value="1"/>
</dbReference>
<evidence type="ECO:0000313" key="7">
    <source>
        <dbReference type="EMBL" id="MBM7132264.1"/>
    </source>
</evidence>
<evidence type="ECO:0000256" key="2">
    <source>
        <dbReference type="ARBA" id="ARBA00022691"/>
    </source>
</evidence>
<dbReference type="SFLD" id="SFLDS00029">
    <property type="entry name" value="Radical_SAM"/>
    <property type="match status" value="1"/>
</dbReference>
<reference evidence="7" key="1">
    <citation type="submission" date="2020-10" db="EMBL/GenBank/DDBJ databases">
        <title>Phylogeny of dyella-like bacteria.</title>
        <authorList>
            <person name="Fu J."/>
        </authorList>
    </citation>
    <scope>NUCLEOTIDE SEQUENCE</scope>
    <source>
        <strain evidence="7">DHON07</strain>
    </source>
</reference>
<dbReference type="InterPro" id="IPR013785">
    <property type="entry name" value="Aldolase_TIM"/>
</dbReference>
<evidence type="ECO:0000313" key="8">
    <source>
        <dbReference type="Proteomes" id="UP001430193"/>
    </source>
</evidence>
<dbReference type="Proteomes" id="UP001430193">
    <property type="component" value="Unassembled WGS sequence"/>
</dbReference>
<gene>
    <name evidence="7" type="ORF">ISS99_22260</name>
</gene>
<evidence type="ECO:0000256" key="4">
    <source>
        <dbReference type="ARBA" id="ARBA00023004"/>
    </source>
</evidence>
<dbReference type="InterPro" id="IPR023867">
    <property type="entry name" value="Sulphatase_maturase_rSAM"/>
</dbReference>
<keyword evidence="5" id="KW-0411">Iron-sulfur</keyword>
<dbReference type="InterPro" id="IPR058240">
    <property type="entry name" value="rSAM_sf"/>
</dbReference>
<keyword evidence="8" id="KW-1185">Reference proteome</keyword>
<evidence type="ECO:0000256" key="3">
    <source>
        <dbReference type="ARBA" id="ARBA00022723"/>
    </source>
</evidence>
<feature type="domain" description="Radical SAM core" evidence="6">
    <location>
        <begin position="1"/>
        <end position="241"/>
    </location>
</feature>
<keyword evidence="4" id="KW-0408">Iron</keyword>
<evidence type="ECO:0000256" key="1">
    <source>
        <dbReference type="ARBA" id="ARBA00001966"/>
    </source>
</evidence>
<protein>
    <submittedName>
        <fullName evidence="7">Radical SAM protein</fullName>
    </submittedName>
</protein>
<accession>A0ABS2KM81</accession>
<keyword evidence="3" id="KW-0479">Metal-binding</keyword>
<dbReference type="PANTHER" id="PTHR43273:SF8">
    <property type="entry name" value="RADICAL SAM DOMAIN PROTEIN"/>
    <property type="match status" value="1"/>
</dbReference>